<protein>
    <recommendedName>
        <fullName evidence="3">DUF3168 domain-containing protein</fullName>
    </recommendedName>
</protein>
<organism evidence="1 2">
    <name type="scientific">Ehrlichia ruminantium</name>
    <name type="common">heartwater rickettsia</name>
    <name type="synonym">Cowdria ruminantium</name>
    <dbReference type="NCBI Taxonomy" id="779"/>
    <lineage>
        <taxon>Bacteria</taxon>
        <taxon>Pseudomonadati</taxon>
        <taxon>Pseudomonadota</taxon>
        <taxon>Alphaproteobacteria</taxon>
        <taxon>Rickettsiales</taxon>
        <taxon>Anaplasmataceae</taxon>
        <taxon>Ehrlichia</taxon>
    </lineage>
</organism>
<evidence type="ECO:0000313" key="2">
    <source>
        <dbReference type="Proteomes" id="UP000422822"/>
    </source>
</evidence>
<dbReference type="RefSeq" id="WP_158406559.1">
    <property type="nucleotide sequence ID" value="NZ_CP033455.1"/>
</dbReference>
<accession>A0AAE6QB86</accession>
<dbReference type="Proteomes" id="UP000422822">
    <property type="component" value="Chromosome"/>
</dbReference>
<keyword evidence="2" id="KW-1185">Reference proteome</keyword>
<proteinExistence type="predicted"/>
<dbReference type="EMBL" id="CP033455">
    <property type="protein sequence ID" value="QGR03381.1"/>
    <property type="molecule type" value="Genomic_DNA"/>
</dbReference>
<reference evidence="1 2" key="1">
    <citation type="submission" date="2018-10" db="EMBL/GenBank/DDBJ databases">
        <title>Propagation and draft genome sequences of three atypical Erhlichia ruminantium isolates.</title>
        <authorList>
            <person name="Liebenberg J."/>
            <person name="Steyn H."/>
            <person name="Josemans A."/>
            <person name="Zweygarth E."/>
        </authorList>
    </citation>
    <scope>NUCLEOTIDE SEQUENCE [LARGE SCALE GENOMIC DNA]</scope>
    <source>
        <strain evidence="1 2">Omatjenne</strain>
    </source>
</reference>
<sequence>MIDSTQIIYNSVLKLLKSHRDLSKIITNIYDITPNKVSLPYVNVQINNLKTLTTFNKNILKVQILCNVYSNHLDTLYEVSSIIINKLVNYQVNSPKFEYKIIPEYSSNINQNKESIHALLIFTVLAKENHVNTIAN</sequence>
<gene>
    <name evidence="1" type="ORF">EDL80_02130</name>
</gene>
<evidence type="ECO:0008006" key="3">
    <source>
        <dbReference type="Google" id="ProtNLM"/>
    </source>
</evidence>
<name>A0AAE6QB86_EHRRU</name>
<dbReference type="AlphaFoldDB" id="A0AAE6QB86"/>
<evidence type="ECO:0000313" key="1">
    <source>
        <dbReference type="EMBL" id="QGR03381.1"/>
    </source>
</evidence>